<reference evidence="2" key="1">
    <citation type="submission" date="2022-12" db="EMBL/GenBank/DDBJ databases">
        <title>Draft genome assemblies for two species of Escallonia (Escalloniales).</title>
        <authorList>
            <person name="Chanderbali A."/>
            <person name="Dervinis C."/>
            <person name="Anghel I."/>
            <person name="Soltis D."/>
            <person name="Soltis P."/>
            <person name="Zapata F."/>
        </authorList>
    </citation>
    <scope>NUCLEOTIDE SEQUENCE</scope>
    <source>
        <strain evidence="2">UCBG64.0493</strain>
        <tissue evidence="2">Leaf</tissue>
    </source>
</reference>
<comment type="caution">
    <text evidence="2">The sequence shown here is derived from an EMBL/GenBank/DDBJ whole genome shotgun (WGS) entry which is preliminary data.</text>
</comment>
<dbReference type="AlphaFoldDB" id="A0AA88S6E8"/>
<feature type="region of interest" description="Disordered" evidence="1">
    <location>
        <begin position="49"/>
        <end position="68"/>
    </location>
</feature>
<proteinExistence type="predicted"/>
<dbReference type="PANTHER" id="PTHR36310:SF1">
    <property type="entry name" value="CYCLIN-DEPENDENT PROTEIN KINASE INHIBITOR SMR11"/>
    <property type="match status" value="1"/>
</dbReference>
<sequence>METEANAVEWKKEENVSHESVKNLDNTCVVIEAKDVVELSPPLIVPANGGASIRPMTPDSGRENGEVPFDAASPITLVASPSTQSGFDSHQKDDPCSSSEDSPRTPKEGVFDPFAPGPDKLMLAPHRKHNQESRVSVARRLNFNSTLKIVGDAKCEIDAEMISDEDILLETVYVTLLEAIVSKQSEMVLRELSPLDPSSDGFKTPTSAPCLNESLNSNFGFAESLNAGFDDSSVTGDIRYRLYTGFALGSSWQREAKVVVKEPDALSAVIVDFLCWSIISGAVAGNWFTSKARPSVSKKPEFGACEEKENSKLAEFSSPDSSPDGYETPTSAPRLRVIAEICPGAPVKATRKLSHDIRMMKKAC</sequence>
<evidence type="ECO:0000313" key="3">
    <source>
        <dbReference type="Proteomes" id="UP001188597"/>
    </source>
</evidence>
<evidence type="ECO:0000313" key="2">
    <source>
        <dbReference type="EMBL" id="KAK2996522.1"/>
    </source>
</evidence>
<feature type="region of interest" description="Disordered" evidence="1">
    <location>
        <begin position="309"/>
        <end position="332"/>
    </location>
</feature>
<feature type="compositionally biased region" description="Basic and acidic residues" evidence="1">
    <location>
        <begin position="89"/>
        <end position="110"/>
    </location>
</feature>
<name>A0AA88S6E8_9ASTE</name>
<dbReference type="InterPro" id="IPR038971">
    <property type="entry name" value="SMR11/SMR16"/>
</dbReference>
<organism evidence="2 3">
    <name type="scientific">Escallonia herrerae</name>
    <dbReference type="NCBI Taxonomy" id="1293975"/>
    <lineage>
        <taxon>Eukaryota</taxon>
        <taxon>Viridiplantae</taxon>
        <taxon>Streptophyta</taxon>
        <taxon>Embryophyta</taxon>
        <taxon>Tracheophyta</taxon>
        <taxon>Spermatophyta</taxon>
        <taxon>Magnoliopsida</taxon>
        <taxon>eudicotyledons</taxon>
        <taxon>Gunneridae</taxon>
        <taxon>Pentapetalae</taxon>
        <taxon>asterids</taxon>
        <taxon>campanulids</taxon>
        <taxon>Escalloniales</taxon>
        <taxon>Escalloniaceae</taxon>
        <taxon>Escallonia</taxon>
    </lineage>
</organism>
<feature type="region of interest" description="Disordered" evidence="1">
    <location>
        <begin position="79"/>
        <end position="133"/>
    </location>
</feature>
<dbReference type="EMBL" id="JAVXUP010004980">
    <property type="protein sequence ID" value="KAK2996522.1"/>
    <property type="molecule type" value="Genomic_DNA"/>
</dbReference>
<dbReference type="Proteomes" id="UP001188597">
    <property type="component" value="Unassembled WGS sequence"/>
</dbReference>
<dbReference type="PANTHER" id="PTHR36310">
    <property type="entry name" value="CYCLIN-DEPENDENT PROTEIN KINASE INHIBITOR SMR11"/>
    <property type="match status" value="1"/>
</dbReference>
<feature type="compositionally biased region" description="Polar residues" evidence="1">
    <location>
        <begin position="79"/>
        <end position="88"/>
    </location>
</feature>
<keyword evidence="3" id="KW-1185">Reference proteome</keyword>
<protein>
    <submittedName>
        <fullName evidence="2">Uncharacterized protein</fullName>
    </submittedName>
</protein>
<gene>
    <name evidence="2" type="ORF">RJ639_025243</name>
</gene>
<evidence type="ECO:0000256" key="1">
    <source>
        <dbReference type="SAM" id="MobiDB-lite"/>
    </source>
</evidence>
<accession>A0AA88S6E8</accession>